<evidence type="ECO:0000256" key="2">
    <source>
        <dbReference type="SAM" id="SignalP"/>
    </source>
</evidence>
<protein>
    <recommendedName>
        <fullName evidence="3">Glycosyl hydrolase-like 10 domain-containing protein</fullName>
    </recommendedName>
</protein>
<keyword evidence="5" id="KW-1185">Reference proteome</keyword>
<dbReference type="OrthoDB" id="9760892at2"/>
<dbReference type="RefSeq" id="WP_146570261.1">
    <property type="nucleotide sequence ID" value="NZ_SJPH01000001.1"/>
</dbReference>
<feature type="domain" description="Glycosyl hydrolase-like 10" evidence="3">
    <location>
        <begin position="36"/>
        <end position="314"/>
    </location>
</feature>
<dbReference type="PANTHER" id="PTHR43405">
    <property type="entry name" value="GLYCOSYL HYDROLASE DIGH"/>
    <property type="match status" value="1"/>
</dbReference>
<dbReference type="AlphaFoldDB" id="A0A5C5WE09"/>
<feature type="signal peptide" evidence="2">
    <location>
        <begin position="1"/>
        <end position="25"/>
    </location>
</feature>
<organism evidence="4 5">
    <name type="scientific">Botrimarina hoheduenensis</name>
    <dbReference type="NCBI Taxonomy" id="2528000"/>
    <lineage>
        <taxon>Bacteria</taxon>
        <taxon>Pseudomonadati</taxon>
        <taxon>Planctomycetota</taxon>
        <taxon>Planctomycetia</taxon>
        <taxon>Pirellulales</taxon>
        <taxon>Lacipirellulaceae</taxon>
        <taxon>Botrimarina</taxon>
    </lineage>
</organism>
<comment type="caution">
    <text evidence="4">The sequence shown here is derived from an EMBL/GenBank/DDBJ whole genome shotgun (WGS) entry which is preliminary data.</text>
</comment>
<reference evidence="4 5" key="1">
    <citation type="submission" date="2019-02" db="EMBL/GenBank/DDBJ databases">
        <title>Deep-cultivation of Planctomycetes and their phenomic and genomic characterization uncovers novel biology.</title>
        <authorList>
            <person name="Wiegand S."/>
            <person name="Jogler M."/>
            <person name="Boedeker C."/>
            <person name="Pinto D."/>
            <person name="Vollmers J."/>
            <person name="Rivas-Marin E."/>
            <person name="Kohn T."/>
            <person name="Peeters S.H."/>
            <person name="Heuer A."/>
            <person name="Rast P."/>
            <person name="Oberbeckmann S."/>
            <person name="Bunk B."/>
            <person name="Jeske O."/>
            <person name="Meyerdierks A."/>
            <person name="Storesund J.E."/>
            <person name="Kallscheuer N."/>
            <person name="Luecker S."/>
            <person name="Lage O.M."/>
            <person name="Pohl T."/>
            <person name="Merkel B.J."/>
            <person name="Hornburger P."/>
            <person name="Mueller R.-W."/>
            <person name="Bruemmer F."/>
            <person name="Labrenz M."/>
            <person name="Spormann A.M."/>
            <person name="Op Den Camp H."/>
            <person name="Overmann J."/>
            <person name="Amann R."/>
            <person name="Jetten M.S.M."/>
            <person name="Mascher T."/>
            <person name="Medema M.H."/>
            <person name="Devos D.P."/>
            <person name="Kaster A.-K."/>
            <person name="Ovreas L."/>
            <person name="Rohde M."/>
            <person name="Galperin M.Y."/>
            <person name="Jogler C."/>
        </authorList>
    </citation>
    <scope>NUCLEOTIDE SEQUENCE [LARGE SCALE GENOMIC DNA]</scope>
    <source>
        <strain evidence="4 5">Pla111</strain>
    </source>
</reference>
<keyword evidence="1 2" id="KW-0732">Signal</keyword>
<evidence type="ECO:0000259" key="3">
    <source>
        <dbReference type="Pfam" id="PF02638"/>
    </source>
</evidence>
<evidence type="ECO:0000313" key="4">
    <source>
        <dbReference type="EMBL" id="TWT48285.1"/>
    </source>
</evidence>
<dbReference type="Pfam" id="PF02638">
    <property type="entry name" value="GHL10"/>
    <property type="match status" value="1"/>
</dbReference>
<dbReference type="Proteomes" id="UP000318995">
    <property type="component" value="Unassembled WGS sequence"/>
</dbReference>
<name>A0A5C5WE09_9BACT</name>
<dbReference type="InterPro" id="IPR017853">
    <property type="entry name" value="GH"/>
</dbReference>
<dbReference type="InterPro" id="IPR052177">
    <property type="entry name" value="Divisome_Glycosyl_Hydrolase"/>
</dbReference>
<evidence type="ECO:0000256" key="1">
    <source>
        <dbReference type="ARBA" id="ARBA00022729"/>
    </source>
</evidence>
<feature type="chain" id="PRO_5022832319" description="Glycosyl hydrolase-like 10 domain-containing protein" evidence="2">
    <location>
        <begin position="26"/>
        <end position="378"/>
    </location>
</feature>
<dbReference type="EMBL" id="SJPH01000001">
    <property type="protein sequence ID" value="TWT48285.1"/>
    <property type="molecule type" value="Genomic_DNA"/>
</dbReference>
<dbReference type="SUPFAM" id="SSF51445">
    <property type="entry name" value="(Trans)glycosidases"/>
    <property type="match status" value="1"/>
</dbReference>
<sequence precursor="true">MNLRVCRIRPLLATLFLLSAAFAAAEEPTPWWLAQPIRGVWVANVGSESLDSVEDAQRTVATCKAAGINTLFVVTWNRGYTLYPSEVMRREFGVTIDPRLEGRDPLAELIEAAHAEGLRVVAWFEFGFSCSYQKPDGGPLLKKHPEWAALDRQGRLVSRNGFQWMNAFDPAVQEFLLEMLKEAVQNYDLDGVQGDDRLPALPNTAGYDPLTVSLYQAEHGGADPPTNAYDRDWTQWRADRLSRFVERSYSELKQLDPDLCVSWAPSVYPWSLQNYLQDWPRWLREGWGDLFCPQVYRKTPQRYAETLKPIAASQVAPADRVKVAPGVLMSLADGYQLPTEDLAAMLRANREAGFEGEVFFYYDGLKQHAELFQELYTK</sequence>
<gene>
    <name evidence="4" type="ORF">Pla111_00470</name>
</gene>
<dbReference type="Gene3D" id="3.20.20.80">
    <property type="entry name" value="Glycosidases"/>
    <property type="match status" value="1"/>
</dbReference>
<accession>A0A5C5WE09</accession>
<dbReference type="InterPro" id="IPR003790">
    <property type="entry name" value="GHL10"/>
</dbReference>
<evidence type="ECO:0000313" key="5">
    <source>
        <dbReference type="Proteomes" id="UP000318995"/>
    </source>
</evidence>
<dbReference type="PANTHER" id="PTHR43405:SF1">
    <property type="entry name" value="GLYCOSYL HYDROLASE DIGH"/>
    <property type="match status" value="1"/>
</dbReference>
<proteinExistence type="predicted"/>